<dbReference type="STRING" id="1036808.A0A0C3DUX2"/>
<reference evidence="1 2" key="1">
    <citation type="submission" date="2014-04" db="EMBL/GenBank/DDBJ databases">
        <authorList>
            <consortium name="DOE Joint Genome Institute"/>
            <person name="Kuo A."/>
            <person name="Kohler A."/>
            <person name="Nagy L.G."/>
            <person name="Floudas D."/>
            <person name="Copeland A."/>
            <person name="Barry K.W."/>
            <person name="Cichocki N."/>
            <person name="Veneault-Fourrey C."/>
            <person name="LaButti K."/>
            <person name="Lindquist E.A."/>
            <person name="Lipzen A."/>
            <person name="Lundell T."/>
            <person name="Morin E."/>
            <person name="Murat C."/>
            <person name="Sun H."/>
            <person name="Tunlid A."/>
            <person name="Henrissat B."/>
            <person name="Grigoriev I.V."/>
            <person name="Hibbett D.S."/>
            <person name="Martin F."/>
            <person name="Nordberg H.P."/>
            <person name="Cantor M.N."/>
            <person name="Hua S.X."/>
        </authorList>
    </citation>
    <scope>NUCLEOTIDE SEQUENCE [LARGE SCALE GENOMIC DNA]</scope>
    <source>
        <strain evidence="1 2">Foug A</strain>
    </source>
</reference>
<evidence type="ECO:0000313" key="1">
    <source>
        <dbReference type="EMBL" id="KIM59741.1"/>
    </source>
</evidence>
<dbReference type="EMBL" id="KN822070">
    <property type="protein sequence ID" value="KIM59741.1"/>
    <property type="molecule type" value="Genomic_DNA"/>
</dbReference>
<dbReference type="OrthoDB" id="3269417at2759"/>
<protein>
    <submittedName>
        <fullName evidence="1">Uncharacterized protein</fullName>
    </submittedName>
</protein>
<gene>
    <name evidence="1" type="ORF">SCLCIDRAFT_83123</name>
</gene>
<name>A0A0C3DUX2_9AGAM</name>
<proteinExistence type="predicted"/>
<sequence>FRQVPTFGQDTIRWFHKNVSELKRLVARDFEDILQCSIPVFVGLLPDPHNMQVLHLLFVL</sequence>
<organism evidence="1 2">
    <name type="scientific">Scleroderma citrinum Foug A</name>
    <dbReference type="NCBI Taxonomy" id="1036808"/>
    <lineage>
        <taxon>Eukaryota</taxon>
        <taxon>Fungi</taxon>
        <taxon>Dikarya</taxon>
        <taxon>Basidiomycota</taxon>
        <taxon>Agaricomycotina</taxon>
        <taxon>Agaricomycetes</taxon>
        <taxon>Agaricomycetidae</taxon>
        <taxon>Boletales</taxon>
        <taxon>Sclerodermatineae</taxon>
        <taxon>Sclerodermataceae</taxon>
        <taxon>Scleroderma</taxon>
    </lineage>
</organism>
<feature type="non-terminal residue" evidence="1">
    <location>
        <position position="60"/>
    </location>
</feature>
<accession>A0A0C3DUX2</accession>
<evidence type="ECO:0000313" key="2">
    <source>
        <dbReference type="Proteomes" id="UP000053989"/>
    </source>
</evidence>
<feature type="non-terminal residue" evidence="1">
    <location>
        <position position="1"/>
    </location>
</feature>
<dbReference type="HOGENOM" id="CLU_2838227_0_0_1"/>
<dbReference type="InParanoid" id="A0A0C3DUX2"/>
<keyword evidence="2" id="KW-1185">Reference proteome</keyword>
<reference evidence="2" key="2">
    <citation type="submission" date="2015-01" db="EMBL/GenBank/DDBJ databases">
        <title>Evolutionary Origins and Diversification of the Mycorrhizal Mutualists.</title>
        <authorList>
            <consortium name="DOE Joint Genome Institute"/>
            <consortium name="Mycorrhizal Genomics Consortium"/>
            <person name="Kohler A."/>
            <person name="Kuo A."/>
            <person name="Nagy L.G."/>
            <person name="Floudas D."/>
            <person name="Copeland A."/>
            <person name="Barry K.W."/>
            <person name="Cichocki N."/>
            <person name="Veneault-Fourrey C."/>
            <person name="LaButti K."/>
            <person name="Lindquist E.A."/>
            <person name="Lipzen A."/>
            <person name="Lundell T."/>
            <person name="Morin E."/>
            <person name="Murat C."/>
            <person name="Riley R."/>
            <person name="Ohm R."/>
            <person name="Sun H."/>
            <person name="Tunlid A."/>
            <person name="Henrissat B."/>
            <person name="Grigoriev I.V."/>
            <person name="Hibbett D.S."/>
            <person name="Martin F."/>
        </authorList>
    </citation>
    <scope>NUCLEOTIDE SEQUENCE [LARGE SCALE GENOMIC DNA]</scope>
    <source>
        <strain evidence="2">Foug A</strain>
    </source>
</reference>
<dbReference type="Proteomes" id="UP000053989">
    <property type="component" value="Unassembled WGS sequence"/>
</dbReference>
<dbReference type="AlphaFoldDB" id="A0A0C3DUX2"/>